<proteinExistence type="predicted"/>
<gene>
    <name evidence="1" type="ORF">LCGC14_0583790</name>
</gene>
<protein>
    <submittedName>
        <fullName evidence="1">Uncharacterized protein</fullName>
    </submittedName>
</protein>
<organism evidence="1">
    <name type="scientific">marine sediment metagenome</name>
    <dbReference type="NCBI Taxonomy" id="412755"/>
    <lineage>
        <taxon>unclassified sequences</taxon>
        <taxon>metagenomes</taxon>
        <taxon>ecological metagenomes</taxon>
    </lineage>
</organism>
<evidence type="ECO:0000313" key="1">
    <source>
        <dbReference type="EMBL" id="KKN55288.1"/>
    </source>
</evidence>
<dbReference type="AlphaFoldDB" id="A0A0F9UNW1"/>
<name>A0A0F9UNW1_9ZZZZ</name>
<comment type="caution">
    <text evidence="1">The sequence shown here is derived from an EMBL/GenBank/DDBJ whole genome shotgun (WGS) entry which is preliminary data.</text>
</comment>
<accession>A0A0F9UNW1</accession>
<dbReference type="EMBL" id="LAZR01000891">
    <property type="protein sequence ID" value="KKN55288.1"/>
    <property type="molecule type" value="Genomic_DNA"/>
</dbReference>
<sequence>MTIKKVPIENAIAPLKPTDRVVSEVVMRFDGELKCTSAKIRYGEVTGSDTVGWRSILTGTEAEAFDAAWELDKGIAVSDILKPGDLSAERQ</sequence>
<reference evidence="1" key="1">
    <citation type="journal article" date="2015" name="Nature">
        <title>Complex archaea that bridge the gap between prokaryotes and eukaryotes.</title>
        <authorList>
            <person name="Spang A."/>
            <person name="Saw J.H."/>
            <person name="Jorgensen S.L."/>
            <person name="Zaremba-Niedzwiedzka K."/>
            <person name="Martijn J."/>
            <person name="Lind A.E."/>
            <person name="van Eijk R."/>
            <person name="Schleper C."/>
            <person name="Guy L."/>
            <person name="Ettema T.J."/>
        </authorList>
    </citation>
    <scope>NUCLEOTIDE SEQUENCE</scope>
</reference>